<dbReference type="InterPro" id="IPR001611">
    <property type="entry name" value="Leu-rich_rpt"/>
</dbReference>
<dbReference type="PRINTS" id="PR00364">
    <property type="entry name" value="DISEASERSIST"/>
</dbReference>
<keyword evidence="2" id="KW-0677">Repeat</keyword>
<name>A0ABD3GCX9_9MARC</name>
<dbReference type="Gene3D" id="3.80.10.10">
    <property type="entry name" value="Ribonuclease Inhibitor"/>
    <property type="match status" value="1"/>
</dbReference>
<dbReference type="Pfam" id="PF23282">
    <property type="entry name" value="WHD_ROQ1"/>
    <property type="match status" value="1"/>
</dbReference>
<dbReference type="Pfam" id="PF00931">
    <property type="entry name" value="NB-ARC"/>
    <property type="match status" value="1"/>
</dbReference>
<feature type="region of interest" description="Disordered" evidence="3">
    <location>
        <begin position="274"/>
        <end position="305"/>
    </location>
</feature>
<dbReference type="Proteomes" id="UP001633002">
    <property type="component" value="Unassembled WGS sequence"/>
</dbReference>
<proteinExistence type="predicted"/>
<evidence type="ECO:0000259" key="5">
    <source>
        <dbReference type="Pfam" id="PF23282"/>
    </source>
</evidence>
<feature type="domain" description="Disease resistance R13L4/SHOC-2-like LRR" evidence="6">
    <location>
        <begin position="469"/>
        <end position="576"/>
    </location>
</feature>
<dbReference type="InterPro" id="IPR058192">
    <property type="entry name" value="WHD_ROQ1-like"/>
</dbReference>
<dbReference type="Gene3D" id="3.40.50.300">
    <property type="entry name" value="P-loop containing nucleotide triphosphate hydrolases"/>
    <property type="match status" value="1"/>
</dbReference>
<feature type="compositionally biased region" description="Low complexity" evidence="3">
    <location>
        <begin position="280"/>
        <end position="294"/>
    </location>
</feature>
<evidence type="ECO:0008006" key="9">
    <source>
        <dbReference type="Google" id="ProtNLM"/>
    </source>
</evidence>
<reference evidence="7 8" key="1">
    <citation type="submission" date="2024-09" db="EMBL/GenBank/DDBJ databases">
        <title>Chromosome-scale assembly of Riccia sorocarpa.</title>
        <authorList>
            <person name="Paukszto L."/>
        </authorList>
    </citation>
    <scope>NUCLEOTIDE SEQUENCE [LARGE SCALE GENOMIC DNA]</scope>
    <source>
        <strain evidence="7">LP-2024</strain>
        <tissue evidence="7">Aerial parts of the thallus</tissue>
    </source>
</reference>
<dbReference type="AlphaFoldDB" id="A0ABD3GCX9"/>
<evidence type="ECO:0000313" key="7">
    <source>
        <dbReference type="EMBL" id="KAL3675034.1"/>
    </source>
</evidence>
<feature type="domain" description="NB-ARC" evidence="4">
    <location>
        <begin position="1"/>
        <end position="106"/>
    </location>
</feature>
<dbReference type="SMART" id="SM00369">
    <property type="entry name" value="LRR_TYP"/>
    <property type="match status" value="4"/>
</dbReference>
<dbReference type="InterPro" id="IPR002182">
    <property type="entry name" value="NB-ARC"/>
</dbReference>
<feature type="domain" description="Disease resistance protein Roq1-like winged-helix" evidence="5">
    <location>
        <begin position="178"/>
        <end position="245"/>
    </location>
</feature>
<dbReference type="SUPFAM" id="SSF52047">
    <property type="entry name" value="RNI-like"/>
    <property type="match status" value="1"/>
</dbReference>
<evidence type="ECO:0000256" key="1">
    <source>
        <dbReference type="ARBA" id="ARBA00022614"/>
    </source>
</evidence>
<keyword evidence="1" id="KW-0433">Leucine-rich repeat</keyword>
<dbReference type="SUPFAM" id="SSF52540">
    <property type="entry name" value="P-loop containing nucleoside triphosphate hydrolases"/>
    <property type="match status" value="1"/>
</dbReference>
<dbReference type="PANTHER" id="PTHR36766">
    <property type="entry name" value="PLANT BROAD-SPECTRUM MILDEW RESISTANCE PROTEIN RPW8"/>
    <property type="match status" value="1"/>
</dbReference>
<keyword evidence="8" id="KW-1185">Reference proteome</keyword>
<evidence type="ECO:0000256" key="2">
    <source>
        <dbReference type="ARBA" id="ARBA00022737"/>
    </source>
</evidence>
<evidence type="ECO:0000313" key="8">
    <source>
        <dbReference type="Proteomes" id="UP001633002"/>
    </source>
</evidence>
<dbReference type="InterPro" id="IPR032675">
    <property type="entry name" value="LRR_dom_sf"/>
</dbReference>
<dbReference type="GO" id="GO:0006952">
    <property type="term" value="P:defense response"/>
    <property type="evidence" value="ECO:0007669"/>
    <property type="project" value="UniProtKB-KW"/>
</dbReference>
<dbReference type="EMBL" id="JBJQOH010000008">
    <property type="protein sequence ID" value="KAL3675034.1"/>
    <property type="molecule type" value="Genomic_DNA"/>
</dbReference>
<dbReference type="Pfam" id="PF23598">
    <property type="entry name" value="LRR_14"/>
    <property type="match status" value="1"/>
</dbReference>
<dbReference type="PANTHER" id="PTHR36766:SF69">
    <property type="entry name" value="DISEASE RESISTANCE PROTEIN RGA2-LIKE"/>
    <property type="match status" value="1"/>
</dbReference>
<dbReference type="InterPro" id="IPR055414">
    <property type="entry name" value="LRR_R13L4/SHOC2-like"/>
</dbReference>
<dbReference type="InterPro" id="IPR003591">
    <property type="entry name" value="Leu-rich_rpt_typical-subtyp"/>
</dbReference>
<dbReference type="InterPro" id="IPR027417">
    <property type="entry name" value="P-loop_NTPase"/>
</dbReference>
<organism evidence="7 8">
    <name type="scientific">Riccia sorocarpa</name>
    <dbReference type="NCBI Taxonomy" id="122646"/>
    <lineage>
        <taxon>Eukaryota</taxon>
        <taxon>Viridiplantae</taxon>
        <taxon>Streptophyta</taxon>
        <taxon>Embryophyta</taxon>
        <taxon>Marchantiophyta</taxon>
        <taxon>Marchantiopsida</taxon>
        <taxon>Marchantiidae</taxon>
        <taxon>Marchantiales</taxon>
        <taxon>Ricciaceae</taxon>
        <taxon>Riccia</taxon>
    </lineage>
</organism>
<sequence length="751" mass="84921">MGGIGKSTLARLVFNQLNQEFEYSCFISDVKLKPGITLEEVLNAMHHYGERMNYNELTWRHLTGRKVLVVLDDVAKYEHLQILGVLASQLSSKGHRYIVTSRDVALLAEEFVERVVKLCNGLPLSLEVVGKYLRENKGKEKIWEKSVDALHNCVNIPNFKERLWDILQFSYDRLSGEAKEIFLDCASFFVGSSWRLREAKVAWQLLYSNFTDDFWESLVNTSLVYDVKDDDSMKMHEQMQDLGTKLAMCSGDGGNCSRTWNEKILSKALGTFSTEHWSGGRKSSSERSSSYGRSNAGRNSRKQKISVSHQLPECIEAVIALRLEEPMPITMEDISNMRVLRYLDSSKDLTPIPGKRIPPGVVLLRWRGQMASIADMFDPDEMNVLAVFHLEAPSLHEVPDSFGRLHQLPRTLGQLSKLQKLEICGTEVDELPTTMSNLYNLQQLGIMKNEKLRSLPNFWDLSLPGNPSCLLQLRHLLITECDQLDMLHTSLGHLQALRRLGISRCRRVGGLPDSVEHLSQLEHLELIECEEICSLPDNFGNLTSLETLHISLCSLRSLPDSFSKLSNLTKLSLLKCPLTNLPKEFGNLTRLETLTLRDGHVSILPDSLSSLGNLKELEISNCPDLTNLPRSFGTITSLTKLTLSNCGVSILPKSFRKLLKLDELVILSCPLNGLPNDFQKLAALRFLTLIEVPWTSVPTCIKFLPSLHTLTVKLPELTEQCEWLGQGLSMIRSYNRFCIRNGEFHLIEEEP</sequence>
<accession>A0ABD3GCX9</accession>
<evidence type="ECO:0000259" key="6">
    <source>
        <dbReference type="Pfam" id="PF23598"/>
    </source>
</evidence>
<evidence type="ECO:0000256" key="3">
    <source>
        <dbReference type="SAM" id="MobiDB-lite"/>
    </source>
</evidence>
<gene>
    <name evidence="7" type="ORF">R1sor_024982</name>
</gene>
<comment type="caution">
    <text evidence="7">The sequence shown here is derived from an EMBL/GenBank/DDBJ whole genome shotgun (WGS) entry which is preliminary data.</text>
</comment>
<evidence type="ECO:0000259" key="4">
    <source>
        <dbReference type="Pfam" id="PF00931"/>
    </source>
</evidence>
<dbReference type="Pfam" id="PF00560">
    <property type="entry name" value="LRR_1"/>
    <property type="match status" value="1"/>
</dbReference>
<protein>
    <recommendedName>
        <fullName evidence="9">NB-ARC domain-containing protein</fullName>
    </recommendedName>
</protein>